<proteinExistence type="predicted"/>
<keyword evidence="1" id="KW-1133">Transmembrane helix</keyword>
<reference evidence="3 4" key="1">
    <citation type="submission" date="2024-05" db="EMBL/GenBank/DDBJ databases">
        <authorList>
            <person name="Wallberg A."/>
        </authorList>
    </citation>
    <scope>NUCLEOTIDE SEQUENCE [LARGE SCALE GENOMIC DNA]</scope>
</reference>
<dbReference type="InterPro" id="IPR006202">
    <property type="entry name" value="Neur_chan_lig-bd"/>
</dbReference>
<accession>A0AAV2PII8</accession>
<dbReference type="GO" id="GO:0005230">
    <property type="term" value="F:extracellular ligand-gated monoatomic ion channel activity"/>
    <property type="evidence" value="ECO:0007669"/>
    <property type="project" value="InterPro"/>
</dbReference>
<name>A0AAV2PII8_MEGNR</name>
<dbReference type="PANTHER" id="PTHR18945">
    <property type="entry name" value="NEUROTRANSMITTER GATED ION CHANNEL"/>
    <property type="match status" value="1"/>
</dbReference>
<dbReference type="SUPFAM" id="SSF63712">
    <property type="entry name" value="Nicotinic receptor ligand binding domain-like"/>
    <property type="match status" value="1"/>
</dbReference>
<organism evidence="3 4">
    <name type="scientific">Meganyctiphanes norvegica</name>
    <name type="common">Northern krill</name>
    <name type="synonym">Thysanopoda norvegica</name>
    <dbReference type="NCBI Taxonomy" id="48144"/>
    <lineage>
        <taxon>Eukaryota</taxon>
        <taxon>Metazoa</taxon>
        <taxon>Ecdysozoa</taxon>
        <taxon>Arthropoda</taxon>
        <taxon>Crustacea</taxon>
        <taxon>Multicrustacea</taxon>
        <taxon>Malacostraca</taxon>
        <taxon>Eumalacostraca</taxon>
        <taxon>Eucarida</taxon>
        <taxon>Euphausiacea</taxon>
        <taxon>Euphausiidae</taxon>
        <taxon>Meganyctiphanes</taxon>
    </lineage>
</organism>
<evidence type="ECO:0000256" key="1">
    <source>
        <dbReference type="SAM" id="Phobius"/>
    </source>
</evidence>
<comment type="caution">
    <text evidence="3">The sequence shown here is derived from an EMBL/GenBank/DDBJ whole genome shotgun (WGS) entry which is preliminary data.</text>
</comment>
<feature type="domain" description="Neurotransmitter-gated ion-channel ligand-binding" evidence="2">
    <location>
        <begin position="47"/>
        <end position="216"/>
    </location>
</feature>
<feature type="transmembrane region" description="Helical" evidence="1">
    <location>
        <begin position="16"/>
        <end position="36"/>
    </location>
</feature>
<dbReference type="Pfam" id="PF02931">
    <property type="entry name" value="Neur_chan_LBD"/>
    <property type="match status" value="1"/>
</dbReference>
<dbReference type="GO" id="GO:0016020">
    <property type="term" value="C:membrane"/>
    <property type="evidence" value="ECO:0007669"/>
    <property type="project" value="InterPro"/>
</dbReference>
<gene>
    <name evidence="3" type="ORF">MNOR_LOCUS662</name>
</gene>
<keyword evidence="4" id="KW-1185">Reference proteome</keyword>
<dbReference type="EMBL" id="CAXKWB010000154">
    <property type="protein sequence ID" value="CAL4059540.1"/>
    <property type="molecule type" value="Genomic_DNA"/>
</dbReference>
<evidence type="ECO:0000313" key="3">
    <source>
        <dbReference type="EMBL" id="CAL4059540.1"/>
    </source>
</evidence>
<dbReference type="Proteomes" id="UP001497623">
    <property type="component" value="Unassembled WGS sequence"/>
</dbReference>
<dbReference type="AlphaFoldDB" id="A0AAV2PII8"/>
<evidence type="ECO:0000259" key="2">
    <source>
        <dbReference type="Pfam" id="PF02931"/>
    </source>
</evidence>
<keyword evidence="1" id="KW-0472">Membrane</keyword>
<dbReference type="InterPro" id="IPR006201">
    <property type="entry name" value="Neur_channel"/>
</dbReference>
<evidence type="ECO:0000313" key="4">
    <source>
        <dbReference type="Proteomes" id="UP001497623"/>
    </source>
</evidence>
<dbReference type="Gene3D" id="2.70.170.10">
    <property type="entry name" value="Neurotransmitter-gated ion-channel ligand-binding domain"/>
    <property type="match status" value="1"/>
</dbReference>
<dbReference type="InterPro" id="IPR036734">
    <property type="entry name" value="Neur_chan_lig-bd_sf"/>
</dbReference>
<dbReference type="GO" id="GO:0004888">
    <property type="term" value="F:transmembrane signaling receptor activity"/>
    <property type="evidence" value="ECO:0007669"/>
    <property type="project" value="InterPro"/>
</dbReference>
<dbReference type="CDD" id="cd18987">
    <property type="entry name" value="LGIC_ECD_anion"/>
    <property type="match status" value="1"/>
</dbReference>
<sequence>MRVVGARGVVIVWESYIMILVGGLALWSCCMTYAHAKEYFLQSSDKEILDFLLHTSRYDRRIRPPTGDGPLIVNVSVLLLSLSSPDESSLKYEVEFLLHQHWVDPRLKHDDAERHPYLSGMHHLTDVWLPDTFFIKTGTFKEPIEPDDIALKIYRNGTVHYTRRRHLILSCQGDLNIFPFDDPFCTFSMESISYEKQDLHFYWRNDTASDHGSSLTKSKNLQALNAYLIYNRTEVCDDTFAWREMAAVDRGAFGTEVIWRYSAPIPCHRERAMYLLRTKPVTGAMSTS</sequence>
<protein>
    <recommendedName>
        <fullName evidence="2">Neurotransmitter-gated ion-channel ligand-binding domain-containing protein</fullName>
    </recommendedName>
</protein>
<keyword evidence="1" id="KW-0812">Transmembrane</keyword>